<dbReference type="PROSITE" id="PS51186">
    <property type="entry name" value="GNAT"/>
    <property type="match status" value="1"/>
</dbReference>
<protein>
    <submittedName>
        <fullName evidence="4">Amino-acid acetyltransferase</fullName>
        <ecNumber evidence="4">2.3.1.1</ecNumber>
    </submittedName>
</protein>
<dbReference type="SUPFAM" id="SSF55729">
    <property type="entry name" value="Acyl-CoA N-acyltransferases (Nat)"/>
    <property type="match status" value="1"/>
</dbReference>
<reference evidence="5" key="1">
    <citation type="submission" date="2015-07" db="EMBL/GenBank/DDBJ databases">
        <authorList>
            <person name="Rodrigo-Torres Lidia"/>
            <person name="Arahal R.David."/>
        </authorList>
    </citation>
    <scope>NUCLEOTIDE SEQUENCE [LARGE SCALE GENOMIC DNA]</scope>
    <source>
        <strain evidence="5">CECT 5096</strain>
    </source>
</reference>
<dbReference type="Pfam" id="PF13673">
    <property type="entry name" value="Acetyltransf_10"/>
    <property type="match status" value="1"/>
</dbReference>
<dbReference type="EMBL" id="CXWC01000013">
    <property type="protein sequence ID" value="CTQ76529.1"/>
    <property type="molecule type" value="Genomic_DNA"/>
</dbReference>
<evidence type="ECO:0000256" key="2">
    <source>
        <dbReference type="ARBA" id="ARBA00023315"/>
    </source>
</evidence>
<dbReference type="PANTHER" id="PTHR43877">
    <property type="entry name" value="AMINOALKYLPHOSPHONATE N-ACETYLTRANSFERASE-RELATED-RELATED"/>
    <property type="match status" value="1"/>
</dbReference>
<dbReference type="AlphaFoldDB" id="A0A0M6ZA74"/>
<feature type="domain" description="N-acetyltransferase" evidence="3">
    <location>
        <begin position="5"/>
        <end position="149"/>
    </location>
</feature>
<dbReference type="EC" id="2.3.1.1" evidence="4"/>
<evidence type="ECO:0000313" key="4">
    <source>
        <dbReference type="EMBL" id="CTQ76529.1"/>
    </source>
</evidence>
<dbReference type="OrthoDB" id="9806849at2"/>
<dbReference type="RefSeq" id="WP_055117214.1">
    <property type="nucleotide sequence ID" value="NZ_CXWA01000004.1"/>
</dbReference>
<sequence>MGVDFSIRKANLSDSQALTDLCMKSKQSNGYDDDFMRQCADELRIQPAWIEKDDFWLAETAQGSLVGCIRLSASEDGNGELETCFVDPDWHGKGIGRTLFDHLLARATALELVLVGVDSDPAAETFYARMGFRTIGRVASGSIAGRTLPRMEMVLENKASGASKMTAETGV</sequence>
<evidence type="ECO:0000313" key="5">
    <source>
        <dbReference type="Proteomes" id="UP000049983"/>
    </source>
</evidence>
<name>A0A0M6ZA74_9HYPH</name>
<evidence type="ECO:0000256" key="1">
    <source>
        <dbReference type="ARBA" id="ARBA00022679"/>
    </source>
</evidence>
<keyword evidence="5" id="KW-1185">Reference proteome</keyword>
<proteinExistence type="predicted"/>
<dbReference type="Gene3D" id="3.40.630.30">
    <property type="match status" value="1"/>
</dbReference>
<dbReference type="STRING" id="311410.LA5095_03499"/>
<keyword evidence="2 4" id="KW-0012">Acyltransferase</keyword>
<dbReference type="GO" id="GO:0016747">
    <property type="term" value="F:acyltransferase activity, transferring groups other than amino-acyl groups"/>
    <property type="evidence" value="ECO:0007669"/>
    <property type="project" value="InterPro"/>
</dbReference>
<dbReference type="Proteomes" id="UP000049983">
    <property type="component" value="Unassembled WGS sequence"/>
</dbReference>
<organism evidence="4 5">
    <name type="scientific">Roseibium album</name>
    <dbReference type="NCBI Taxonomy" id="311410"/>
    <lineage>
        <taxon>Bacteria</taxon>
        <taxon>Pseudomonadati</taxon>
        <taxon>Pseudomonadota</taxon>
        <taxon>Alphaproteobacteria</taxon>
        <taxon>Hyphomicrobiales</taxon>
        <taxon>Stappiaceae</taxon>
        <taxon>Roseibium</taxon>
    </lineage>
</organism>
<dbReference type="InterPro" id="IPR016181">
    <property type="entry name" value="Acyl_CoA_acyltransferase"/>
</dbReference>
<dbReference type="InterPro" id="IPR000182">
    <property type="entry name" value="GNAT_dom"/>
</dbReference>
<gene>
    <name evidence="4" type="primary">argA</name>
    <name evidence="4" type="ORF">LA5096_04781</name>
</gene>
<evidence type="ECO:0000259" key="3">
    <source>
        <dbReference type="PROSITE" id="PS51186"/>
    </source>
</evidence>
<accession>A0A0M6ZA74</accession>
<dbReference type="InterPro" id="IPR050832">
    <property type="entry name" value="Bact_Acetyltransf"/>
</dbReference>
<dbReference type="CDD" id="cd04301">
    <property type="entry name" value="NAT_SF"/>
    <property type="match status" value="1"/>
</dbReference>
<dbReference type="GeneID" id="97672062"/>
<keyword evidence="1 4" id="KW-0808">Transferase</keyword>